<dbReference type="SUPFAM" id="SSF52096">
    <property type="entry name" value="ClpP/crotonase"/>
    <property type="match status" value="1"/>
</dbReference>
<dbReference type="Pfam" id="PF00378">
    <property type="entry name" value="ECH_1"/>
    <property type="match status" value="1"/>
</dbReference>
<dbReference type="CDD" id="cd06558">
    <property type="entry name" value="crotonase-like"/>
    <property type="match status" value="1"/>
</dbReference>
<gene>
    <name evidence="2" type="ORF">CNECB9_5060010</name>
</gene>
<dbReference type="InterPro" id="IPR029045">
    <property type="entry name" value="ClpP/crotonase-like_dom_sf"/>
</dbReference>
<dbReference type="AlphaFoldDB" id="A0A1K0INM0"/>
<dbReference type="RefSeq" id="WP_340528918.1">
    <property type="nucleotide sequence ID" value="NZ_FMSH01000453.1"/>
</dbReference>
<proteinExistence type="inferred from homology"/>
<dbReference type="EMBL" id="FMSH01000453">
    <property type="protein sequence ID" value="SCU91292.1"/>
    <property type="molecule type" value="Genomic_DNA"/>
</dbReference>
<dbReference type="PANTHER" id="PTHR43802:SF1">
    <property type="entry name" value="IP11341P-RELATED"/>
    <property type="match status" value="1"/>
</dbReference>
<accession>A0A1K0INM0</accession>
<sequence>MKFSEYQTIKFARRGRVLEVIFNRPEQLNAVNSQLHEELAQVFVDADRDPDSDVIVLTGEGRAFSAGGDIEGMRKKLQGPSTFQKTAREGKQIIFSLLDCEKPIVAKLNGHAMGLGATIALFCDVIFAADTAKIGDPHVRVGLVAGDGGAVIWPQLIGYARAKEFLMTGNVLTAAEAARIGLINHVVAAAELDERVGEFSDRLAAGATNAIRWSKVSANIGLKQLAHSIMDTSLSYEWLSSLSEDHREAVNAFCEKRTPVFTGK</sequence>
<dbReference type="InterPro" id="IPR001753">
    <property type="entry name" value="Enoyl-CoA_hydra/iso"/>
</dbReference>
<protein>
    <submittedName>
        <fullName evidence="2">Enoyl-CoA hydratase/isomerase</fullName>
    </submittedName>
</protein>
<name>A0A1K0INM0_CUPNE</name>
<comment type="similarity">
    <text evidence="1">Belongs to the enoyl-CoA hydratase/isomerase family.</text>
</comment>
<evidence type="ECO:0000313" key="2">
    <source>
        <dbReference type="EMBL" id="SCU91292.1"/>
    </source>
</evidence>
<dbReference type="PANTHER" id="PTHR43802">
    <property type="entry name" value="ENOYL-COA HYDRATASE"/>
    <property type="match status" value="1"/>
</dbReference>
<dbReference type="Gene3D" id="1.10.12.10">
    <property type="entry name" value="Lyase 2-enoyl-coa Hydratase, Chain A, domain 2"/>
    <property type="match status" value="1"/>
</dbReference>
<organism evidence="2">
    <name type="scientific">Cupriavidus necator</name>
    <name type="common">Alcaligenes eutrophus</name>
    <name type="synonym">Ralstonia eutropha</name>
    <dbReference type="NCBI Taxonomy" id="106590"/>
    <lineage>
        <taxon>Bacteria</taxon>
        <taxon>Pseudomonadati</taxon>
        <taxon>Pseudomonadota</taxon>
        <taxon>Betaproteobacteria</taxon>
        <taxon>Burkholderiales</taxon>
        <taxon>Burkholderiaceae</taxon>
        <taxon>Cupriavidus</taxon>
    </lineage>
</organism>
<dbReference type="InterPro" id="IPR014748">
    <property type="entry name" value="Enoyl-CoA_hydra_C"/>
</dbReference>
<dbReference type="GO" id="GO:0016853">
    <property type="term" value="F:isomerase activity"/>
    <property type="evidence" value="ECO:0007669"/>
    <property type="project" value="UniProtKB-KW"/>
</dbReference>
<reference evidence="2" key="1">
    <citation type="submission" date="2016-09" db="EMBL/GenBank/DDBJ databases">
        <authorList>
            <person name="Capua I."/>
            <person name="De Benedictis P."/>
            <person name="Joannis T."/>
            <person name="Lombin L.H."/>
            <person name="Cattoli G."/>
        </authorList>
    </citation>
    <scope>NUCLEOTIDE SEQUENCE</scope>
    <source>
        <strain evidence="2">B9</strain>
    </source>
</reference>
<keyword evidence="2" id="KW-0413">Isomerase</keyword>
<evidence type="ECO:0000256" key="1">
    <source>
        <dbReference type="ARBA" id="ARBA00005254"/>
    </source>
</evidence>
<dbReference type="Gene3D" id="3.90.226.10">
    <property type="entry name" value="2-enoyl-CoA Hydratase, Chain A, domain 1"/>
    <property type="match status" value="1"/>
</dbReference>